<evidence type="ECO:0000313" key="5">
    <source>
        <dbReference type="Proteomes" id="UP000016933"/>
    </source>
</evidence>
<dbReference type="OMA" id="RYNEDRA"/>
<feature type="region of interest" description="Disordered" evidence="2">
    <location>
        <begin position="1"/>
        <end position="153"/>
    </location>
</feature>
<feature type="compositionally biased region" description="Basic and acidic residues" evidence="2">
    <location>
        <begin position="89"/>
        <end position="101"/>
    </location>
</feature>
<keyword evidence="3" id="KW-0472">Membrane</keyword>
<evidence type="ECO:0000313" key="4">
    <source>
        <dbReference type="EMBL" id="EME49217.1"/>
    </source>
</evidence>
<dbReference type="AlphaFoldDB" id="N1Q0M3"/>
<protein>
    <submittedName>
        <fullName evidence="4">Uncharacterized protein</fullName>
    </submittedName>
</protein>
<reference evidence="4 5" key="2">
    <citation type="journal article" date="2012" name="PLoS Pathog.">
        <title>Diverse lifestyles and strategies of plant pathogenesis encoded in the genomes of eighteen Dothideomycetes fungi.</title>
        <authorList>
            <person name="Ohm R.A."/>
            <person name="Feau N."/>
            <person name="Henrissat B."/>
            <person name="Schoch C.L."/>
            <person name="Horwitz B.A."/>
            <person name="Barry K.W."/>
            <person name="Condon B.J."/>
            <person name="Copeland A.C."/>
            <person name="Dhillon B."/>
            <person name="Glaser F."/>
            <person name="Hesse C.N."/>
            <person name="Kosti I."/>
            <person name="LaButti K."/>
            <person name="Lindquist E.A."/>
            <person name="Lucas S."/>
            <person name="Salamov A.A."/>
            <person name="Bradshaw R.E."/>
            <person name="Ciuffetti L."/>
            <person name="Hamelin R.C."/>
            <person name="Kema G.H.J."/>
            <person name="Lawrence C."/>
            <person name="Scott J.A."/>
            <person name="Spatafora J.W."/>
            <person name="Turgeon B.G."/>
            <person name="de Wit P.J.G.M."/>
            <person name="Zhong S."/>
            <person name="Goodwin S.B."/>
            <person name="Grigoriev I.V."/>
        </authorList>
    </citation>
    <scope>NUCLEOTIDE SEQUENCE [LARGE SCALE GENOMIC DNA]</scope>
    <source>
        <strain evidence="5">NZE10 / CBS 128990</strain>
    </source>
</reference>
<sequence length="347" mass="39797">MGERQSHKHLPALRTGEAPTQLSPSRSRTDPPAAQHQQHEKSHLHRRLHSNSLRHRAFTSSKEHSHRESAKEIVQSAIDLKPPISFDSLLRRDKKSPDSSRRGSHLPTQHQQARQEDISQTSAEEARRAARRRVRPQDVTKARRENARREEHLRGSLKNVEEVAMSSTRQLDDTYYSILEKASILRSTVASLQQLAEECKRMHSTFQEDATELEQETQRNLNGFNNFNGQEKTINDLVGQLKVSKERTGELNERLEAARNRIEAYEHRWNEHQKKRRKNWGIIWASIIGLIAFMFAVIAAKNRSTLGSTIHQMAKFGNEIASPVAAALRPTGSPVEDPYLRKLFDEL</sequence>
<feature type="compositionally biased region" description="Polar residues" evidence="2">
    <location>
        <begin position="106"/>
        <end position="122"/>
    </location>
</feature>
<feature type="compositionally biased region" description="Basic residues" evidence="2">
    <location>
        <begin position="1"/>
        <end position="11"/>
    </location>
</feature>
<organism evidence="4 5">
    <name type="scientific">Dothistroma septosporum (strain NZE10 / CBS 128990)</name>
    <name type="common">Red band needle blight fungus</name>
    <name type="synonym">Mycosphaerella pini</name>
    <dbReference type="NCBI Taxonomy" id="675120"/>
    <lineage>
        <taxon>Eukaryota</taxon>
        <taxon>Fungi</taxon>
        <taxon>Dikarya</taxon>
        <taxon>Ascomycota</taxon>
        <taxon>Pezizomycotina</taxon>
        <taxon>Dothideomycetes</taxon>
        <taxon>Dothideomycetidae</taxon>
        <taxon>Mycosphaerellales</taxon>
        <taxon>Mycosphaerellaceae</taxon>
        <taxon>Dothistroma</taxon>
    </lineage>
</organism>
<dbReference type="STRING" id="675120.N1Q0M3"/>
<keyword evidence="3" id="KW-1133">Transmembrane helix</keyword>
<keyword evidence="1" id="KW-0175">Coiled coil</keyword>
<feature type="transmembrane region" description="Helical" evidence="3">
    <location>
        <begin position="280"/>
        <end position="300"/>
    </location>
</feature>
<evidence type="ECO:0000256" key="2">
    <source>
        <dbReference type="SAM" id="MobiDB-lite"/>
    </source>
</evidence>
<dbReference type="OrthoDB" id="5419542at2759"/>
<gene>
    <name evidence="4" type="ORF">DOTSEDRAFT_68093</name>
</gene>
<dbReference type="EMBL" id="KB446535">
    <property type="protein sequence ID" value="EME49217.1"/>
    <property type="molecule type" value="Genomic_DNA"/>
</dbReference>
<name>N1Q0M3_DOTSN</name>
<feature type="compositionally biased region" description="Basic residues" evidence="2">
    <location>
        <begin position="42"/>
        <end position="57"/>
    </location>
</feature>
<keyword evidence="5" id="KW-1185">Reference proteome</keyword>
<proteinExistence type="predicted"/>
<feature type="compositionally biased region" description="Basic and acidic residues" evidence="2">
    <location>
        <begin position="135"/>
        <end position="153"/>
    </location>
</feature>
<evidence type="ECO:0000256" key="3">
    <source>
        <dbReference type="SAM" id="Phobius"/>
    </source>
</evidence>
<accession>N1Q0M3</accession>
<dbReference type="eggNOG" id="ENOG502S40Z">
    <property type="taxonomic scope" value="Eukaryota"/>
</dbReference>
<feature type="compositionally biased region" description="Basic and acidic residues" evidence="2">
    <location>
        <begin position="61"/>
        <end position="71"/>
    </location>
</feature>
<feature type="coiled-coil region" evidence="1">
    <location>
        <begin position="241"/>
        <end position="275"/>
    </location>
</feature>
<reference evidence="5" key="1">
    <citation type="journal article" date="2012" name="PLoS Genet.">
        <title>The genomes of the fungal plant pathogens Cladosporium fulvum and Dothistroma septosporum reveal adaptation to different hosts and lifestyles but also signatures of common ancestry.</title>
        <authorList>
            <person name="de Wit P.J.G.M."/>
            <person name="van der Burgt A."/>
            <person name="Oekmen B."/>
            <person name="Stergiopoulos I."/>
            <person name="Abd-Elsalam K.A."/>
            <person name="Aerts A.L."/>
            <person name="Bahkali A.H."/>
            <person name="Beenen H.G."/>
            <person name="Chettri P."/>
            <person name="Cox M.P."/>
            <person name="Datema E."/>
            <person name="de Vries R.P."/>
            <person name="Dhillon B."/>
            <person name="Ganley A.R."/>
            <person name="Griffiths S.A."/>
            <person name="Guo Y."/>
            <person name="Hamelin R.C."/>
            <person name="Henrissat B."/>
            <person name="Kabir M.S."/>
            <person name="Jashni M.K."/>
            <person name="Kema G."/>
            <person name="Klaubauf S."/>
            <person name="Lapidus A."/>
            <person name="Levasseur A."/>
            <person name="Lindquist E."/>
            <person name="Mehrabi R."/>
            <person name="Ohm R.A."/>
            <person name="Owen T.J."/>
            <person name="Salamov A."/>
            <person name="Schwelm A."/>
            <person name="Schijlen E."/>
            <person name="Sun H."/>
            <person name="van den Burg H.A."/>
            <person name="van Ham R.C.H.J."/>
            <person name="Zhang S."/>
            <person name="Goodwin S.B."/>
            <person name="Grigoriev I.V."/>
            <person name="Collemare J."/>
            <person name="Bradshaw R.E."/>
        </authorList>
    </citation>
    <scope>NUCLEOTIDE SEQUENCE [LARGE SCALE GENOMIC DNA]</scope>
    <source>
        <strain evidence="5">NZE10 / CBS 128990</strain>
    </source>
</reference>
<evidence type="ECO:0000256" key="1">
    <source>
        <dbReference type="SAM" id="Coils"/>
    </source>
</evidence>
<dbReference type="SUPFAM" id="SSF58100">
    <property type="entry name" value="Bacterial hemolysins"/>
    <property type="match status" value="1"/>
</dbReference>
<keyword evidence="3" id="KW-0812">Transmembrane</keyword>
<dbReference type="HOGENOM" id="CLU_802080_0_0_1"/>
<dbReference type="Proteomes" id="UP000016933">
    <property type="component" value="Unassembled WGS sequence"/>
</dbReference>